<comment type="caution">
    <text evidence="3">The sequence shown here is derived from an EMBL/GenBank/DDBJ whole genome shotgun (WGS) entry which is preliminary data.</text>
</comment>
<dbReference type="RefSeq" id="WP_065128669.1">
    <property type="nucleotide sequence ID" value="NZ_KQ758903.1"/>
</dbReference>
<reference evidence="3 4" key="1">
    <citation type="submission" date="2015-06" db="EMBL/GenBank/DDBJ databases">
        <title>Genome sequence of the organohalide-respiring Dehalogenimonas alkenigignens type strain (IP3-3T).</title>
        <authorList>
            <person name="Key T.A."/>
            <person name="Richmond D.P."/>
            <person name="Bowman K.S."/>
            <person name="Cho Y.-J."/>
            <person name="Chun J."/>
            <person name="da Costa M.S."/>
            <person name="Rainey F.A."/>
            <person name="Moe W.M."/>
        </authorList>
    </citation>
    <scope>NUCLEOTIDE SEQUENCE [LARGE SCALE GENOMIC DNA]</scope>
    <source>
        <strain evidence="3 4">IP3-3</strain>
    </source>
</reference>
<dbReference type="InterPro" id="IPR047216">
    <property type="entry name" value="Endonuclease_DUF559_bact"/>
</dbReference>
<sequence>MPYLNKKLARDLRKSQTEAEKLLWSKINSRQLDGIKFRHQRLIGDYIVDFVSLTHRLIIELDGEHHNALADIDSDNRRTEQLQRMGYSVIRFWNNDVLKNCDGVVHVIQDELSRITHSEDVKITPSPCPLPSGDGRGDSLPALPESI</sequence>
<dbReference type="Pfam" id="PF04480">
    <property type="entry name" value="DUF559"/>
    <property type="match status" value="1"/>
</dbReference>
<proteinExistence type="predicted"/>
<dbReference type="InterPro" id="IPR007569">
    <property type="entry name" value="DUF559"/>
</dbReference>
<dbReference type="PANTHER" id="PTHR38590">
    <property type="entry name" value="BLL0828 PROTEIN"/>
    <property type="match status" value="1"/>
</dbReference>
<evidence type="ECO:0000313" key="4">
    <source>
        <dbReference type="Proteomes" id="UP000053947"/>
    </source>
</evidence>
<organism evidence="3 4">
    <name type="scientific">Dehalogenimonas alkenigignens</name>
    <dbReference type="NCBI Taxonomy" id="1217799"/>
    <lineage>
        <taxon>Bacteria</taxon>
        <taxon>Bacillati</taxon>
        <taxon>Chloroflexota</taxon>
        <taxon>Dehalococcoidia</taxon>
        <taxon>Dehalococcoidales</taxon>
        <taxon>Dehalococcoidaceae</taxon>
        <taxon>Dehalogenimonas</taxon>
    </lineage>
</organism>
<accession>A0A0W0GG94</accession>
<protein>
    <recommendedName>
        <fullName evidence="2">DUF559 domain-containing protein</fullName>
    </recommendedName>
</protein>
<evidence type="ECO:0000313" key="3">
    <source>
        <dbReference type="EMBL" id="KTB47566.1"/>
    </source>
</evidence>
<dbReference type="PANTHER" id="PTHR38590:SF1">
    <property type="entry name" value="BLL0828 PROTEIN"/>
    <property type="match status" value="1"/>
</dbReference>
<dbReference type="CDD" id="cd01038">
    <property type="entry name" value="Endonuclease_DUF559"/>
    <property type="match status" value="1"/>
</dbReference>
<evidence type="ECO:0000259" key="2">
    <source>
        <dbReference type="Pfam" id="PF04480"/>
    </source>
</evidence>
<name>A0A0W0GG94_9CHLR</name>
<feature type="domain" description="DUF559" evidence="2">
    <location>
        <begin position="6"/>
        <end position="112"/>
    </location>
</feature>
<gene>
    <name evidence="3" type="ORF">DEALK_04110</name>
</gene>
<dbReference type="Proteomes" id="UP000053947">
    <property type="component" value="Unassembled WGS sequence"/>
</dbReference>
<dbReference type="Gene3D" id="3.40.960.10">
    <property type="entry name" value="VSR Endonuclease"/>
    <property type="match status" value="1"/>
</dbReference>
<dbReference type="EMBL" id="LFDV01000002">
    <property type="protein sequence ID" value="KTB47566.1"/>
    <property type="molecule type" value="Genomic_DNA"/>
</dbReference>
<evidence type="ECO:0000256" key="1">
    <source>
        <dbReference type="SAM" id="MobiDB-lite"/>
    </source>
</evidence>
<keyword evidence="4" id="KW-1185">Reference proteome</keyword>
<feature type="region of interest" description="Disordered" evidence="1">
    <location>
        <begin position="123"/>
        <end position="147"/>
    </location>
</feature>
<dbReference type="STRING" id="1217799.DEALK_04110"/>
<dbReference type="AlphaFoldDB" id="A0A0W0GG94"/>
<dbReference type="SUPFAM" id="SSF52980">
    <property type="entry name" value="Restriction endonuclease-like"/>
    <property type="match status" value="1"/>
</dbReference>
<dbReference type="OrthoDB" id="9798754at2"/>
<dbReference type="InterPro" id="IPR011335">
    <property type="entry name" value="Restrct_endonuc-II-like"/>
</dbReference>